<dbReference type="AlphaFoldDB" id="A0A6H3FCN7"/>
<gene>
    <name evidence="1" type="ORF">EB812_06690</name>
</gene>
<protein>
    <submittedName>
        <fullName evidence="1">BrnT family toxin</fullName>
    </submittedName>
</protein>
<accession>A0A6H3FCN7</accession>
<dbReference type="EMBL" id="SIXC01000006">
    <property type="protein sequence ID" value="TBH79962.1"/>
    <property type="molecule type" value="Genomic_DNA"/>
</dbReference>
<sequence>MKMKKELCEQESQLSKDLRGVNFEEAKDWWQDKNLLVFPLTNCEKHIYACIRMLNERYWTALISLHSGCTHLISVRLARKDEVQIYEKCCQ</sequence>
<reference evidence="1 2" key="1">
    <citation type="submission" date="2018-12" db="EMBL/GenBank/DDBJ databases">
        <title>First genome draft of Desulfovibrio legallis sp. nov.</title>
        <authorList>
            <person name="Ben Dhia O."/>
            <person name="Najjari A."/>
            <person name="Ferjani R."/>
            <person name="Fhoula I."/>
            <person name="Fardeau M.-L."/>
            <person name="Boudabbous A."/>
            <person name="Ouzari H.I."/>
        </authorList>
    </citation>
    <scope>NUCLEOTIDE SEQUENCE [LARGE SCALE GENOMIC DNA]</scope>
    <source>
        <strain evidence="1 2">H1T</strain>
    </source>
</reference>
<comment type="caution">
    <text evidence="1">The sequence shown here is derived from an EMBL/GenBank/DDBJ whole genome shotgun (WGS) entry which is preliminary data.</text>
</comment>
<proteinExistence type="predicted"/>
<name>A0A6H3FCN7_9BACT</name>
<evidence type="ECO:0000313" key="2">
    <source>
        <dbReference type="Proteomes" id="UP000292919"/>
    </source>
</evidence>
<evidence type="ECO:0000313" key="1">
    <source>
        <dbReference type="EMBL" id="TBH79962.1"/>
    </source>
</evidence>
<organism evidence="1 2">
    <name type="scientific">Desulfovibrio legallii</name>
    <dbReference type="NCBI Taxonomy" id="571438"/>
    <lineage>
        <taxon>Bacteria</taxon>
        <taxon>Pseudomonadati</taxon>
        <taxon>Thermodesulfobacteriota</taxon>
        <taxon>Desulfovibrionia</taxon>
        <taxon>Desulfovibrionales</taxon>
        <taxon>Desulfovibrionaceae</taxon>
        <taxon>Desulfovibrio</taxon>
    </lineage>
</organism>
<keyword evidence="2" id="KW-1185">Reference proteome</keyword>
<dbReference type="Proteomes" id="UP000292919">
    <property type="component" value="Unassembled WGS sequence"/>
</dbReference>